<sequence length="255" mass="29651">MNYSKVHPANACVVTYCNNPQKTNSCIGKRDPDATVDIDITPKPTNGLFQQLNPNQKHIELHDIVICMNITSYHNEDRDTTFQLETSATENVIITSLISNMKIKFYIIEICDQIVAEQNQPEIGDIIVDCDVQNVQFREYITPHLEYIEEILCKGCELQIHQIEFCIELDKLKVCRLEKNDETDAFTFDQGNYILVIMIDYFDWMYKFKKTAEEPDADKFGETFDIEEENCGIPLFITYLQMELTWKPDFDSTNP</sequence>
<evidence type="ECO:0000313" key="2">
    <source>
        <dbReference type="Proteomes" id="UP000789759"/>
    </source>
</evidence>
<dbReference type="EMBL" id="CAJVQA010018320">
    <property type="protein sequence ID" value="CAG8753345.1"/>
    <property type="molecule type" value="Genomic_DNA"/>
</dbReference>
<organism evidence="1 2">
    <name type="scientific">Cetraspora pellucida</name>
    <dbReference type="NCBI Taxonomy" id="1433469"/>
    <lineage>
        <taxon>Eukaryota</taxon>
        <taxon>Fungi</taxon>
        <taxon>Fungi incertae sedis</taxon>
        <taxon>Mucoromycota</taxon>
        <taxon>Glomeromycotina</taxon>
        <taxon>Glomeromycetes</taxon>
        <taxon>Diversisporales</taxon>
        <taxon>Gigasporaceae</taxon>
        <taxon>Cetraspora</taxon>
    </lineage>
</organism>
<comment type="caution">
    <text evidence="1">The sequence shown here is derived from an EMBL/GenBank/DDBJ whole genome shotgun (WGS) entry which is preliminary data.</text>
</comment>
<dbReference type="AlphaFoldDB" id="A0A9N9NRB5"/>
<evidence type="ECO:0000313" key="1">
    <source>
        <dbReference type="EMBL" id="CAG8753345.1"/>
    </source>
</evidence>
<reference evidence="1" key="1">
    <citation type="submission" date="2021-06" db="EMBL/GenBank/DDBJ databases">
        <authorList>
            <person name="Kallberg Y."/>
            <person name="Tangrot J."/>
            <person name="Rosling A."/>
        </authorList>
    </citation>
    <scope>NUCLEOTIDE SEQUENCE</scope>
    <source>
        <strain evidence="1">FL966</strain>
    </source>
</reference>
<accession>A0A9N9NRB5</accession>
<proteinExistence type="predicted"/>
<feature type="non-terminal residue" evidence="1">
    <location>
        <position position="1"/>
    </location>
</feature>
<dbReference type="OrthoDB" id="2311365at2759"/>
<keyword evidence="2" id="KW-1185">Reference proteome</keyword>
<protein>
    <submittedName>
        <fullName evidence="1">4578_t:CDS:1</fullName>
    </submittedName>
</protein>
<name>A0A9N9NRB5_9GLOM</name>
<dbReference type="Proteomes" id="UP000789759">
    <property type="component" value="Unassembled WGS sequence"/>
</dbReference>
<gene>
    <name evidence="1" type="ORF">CPELLU_LOCUS14854</name>
</gene>